<name>A0A0A5GC82_9BACI</name>
<evidence type="ECO:0000256" key="1">
    <source>
        <dbReference type="ARBA" id="ARBA00001554"/>
    </source>
</evidence>
<dbReference type="Proteomes" id="UP000030403">
    <property type="component" value="Unassembled WGS sequence"/>
</dbReference>
<keyword evidence="6" id="KW-1185">Reference proteome</keyword>
<dbReference type="GO" id="GO:0008124">
    <property type="term" value="F:4-alpha-hydroxytetrahydrobiopterin dehydratase activity"/>
    <property type="evidence" value="ECO:0007669"/>
    <property type="project" value="UniProtKB-UniRule"/>
</dbReference>
<dbReference type="AlphaFoldDB" id="A0A0A5GC82"/>
<dbReference type="NCBIfam" id="NF002017">
    <property type="entry name" value="PRK00823.1-2"/>
    <property type="match status" value="1"/>
</dbReference>
<comment type="similarity">
    <text evidence="2 4">Belongs to the pterin-4-alpha-carbinolamine dehydratase family.</text>
</comment>
<dbReference type="GO" id="GO:0006729">
    <property type="term" value="P:tetrahydrobiopterin biosynthetic process"/>
    <property type="evidence" value="ECO:0007669"/>
    <property type="project" value="InterPro"/>
</dbReference>
<evidence type="ECO:0000256" key="3">
    <source>
        <dbReference type="ARBA" id="ARBA00023239"/>
    </source>
</evidence>
<keyword evidence="3 4" id="KW-0456">Lyase</keyword>
<dbReference type="STRING" id="1385511.GCA_000425225_01143"/>
<protein>
    <recommendedName>
        <fullName evidence="4">Putative pterin-4-alpha-carbinolamine dehydratase</fullName>
        <shortName evidence="4">PHS</shortName>
        <ecNumber evidence="4">4.2.1.96</ecNumber>
    </recommendedName>
    <alternativeName>
        <fullName evidence="4">4-alpha-hydroxy-tetrahydropterin dehydratase</fullName>
    </alternativeName>
    <alternativeName>
        <fullName evidence="4">Pterin carbinolamine dehydratase</fullName>
        <shortName evidence="4">PCD</shortName>
    </alternativeName>
</protein>
<dbReference type="CDD" id="cd00488">
    <property type="entry name" value="PCD_DCoH"/>
    <property type="match status" value="1"/>
</dbReference>
<accession>A0A0A5GC82</accession>
<dbReference type="Gene3D" id="3.30.1360.20">
    <property type="entry name" value="Transcriptional coactivator/pterin dehydratase"/>
    <property type="match status" value="1"/>
</dbReference>
<organism evidence="5 6">
    <name type="scientific">Pontibacillus marinus BH030004 = DSM 16465</name>
    <dbReference type="NCBI Taxonomy" id="1385511"/>
    <lineage>
        <taxon>Bacteria</taxon>
        <taxon>Bacillati</taxon>
        <taxon>Bacillota</taxon>
        <taxon>Bacilli</taxon>
        <taxon>Bacillales</taxon>
        <taxon>Bacillaceae</taxon>
        <taxon>Pontibacillus</taxon>
    </lineage>
</organism>
<evidence type="ECO:0000256" key="4">
    <source>
        <dbReference type="HAMAP-Rule" id="MF_00434"/>
    </source>
</evidence>
<dbReference type="PANTHER" id="PTHR12599:SF0">
    <property type="entry name" value="PTERIN-4-ALPHA-CARBINOLAMINE DEHYDRATASE"/>
    <property type="match status" value="1"/>
</dbReference>
<dbReference type="Pfam" id="PF01329">
    <property type="entry name" value="Pterin_4a"/>
    <property type="match status" value="1"/>
</dbReference>
<proteinExistence type="inferred from homology"/>
<dbReference type="OrthoDB" id="9800108at2"/>
<dbReference type="EC" id="4.2.1.96" evidence="4"/>
<dbReference type="PANTHER" id="PTHR12599">
    <property type="entry name" value="PTERIN-4-ALPHA-CARBINOLAMINE DEHYDRATASE"/>
    <property type="match status" value="1"/>
</dbReference>
<comment type="catalytic activity">
    <reaction evidence="1 4">
        <text>(4aS,6R)-4a-hydroxy-L-erythro-5,6,7,8-tetrahydrobiopterin = (6R)-L-erythro-6,7-dihydrobiopterin + H2O</text>
        <dbReference type="Rhea" id="RHEA:11920"/>
        <dbReference type="ChEBI" id="CHEBI:15377"/>
        <dbReference type="ChEBI" id="CHEBI:15642"/>
        <dbReference type="ChEBI" id="CHEBI:43120"/>
        <dbReference type="EC" id="4.2.1.96"/>
    </reaction>
</comment>
<comment type="caution">
    <text evidence="5">The sequence shown here is derived from an EMBL/GenBank/DDBJ whole genome shotgun (WGS) entry which is preliminary data.</text>
</comment>
<dbReference type="RefSeq" id="WP_027445505.1">
    <property type="nucleotide sequence ID" value="NZ_AULJ01000012.1"/>
</dbReference>
<gene>
    <name evidence="5" type="ORF">N783_18485</name>
</gene>
<dbReference type="SUPFAM" id="SSF55248">
    <property type="entry name" value="PCD-like"/>
    <property type="match status" value="1"/>
</dbReference>
<dbReference type="EMBL" id="AVPF01000005">
    <property type="protein sequence ID" value="KGX90796.1"/>
    <property type="molecule type" value="Genomic_DNA"/>
</dbReference>
<evidence type="ECO:0000313" key="5">
    <source>
        <dbReference type="EMBL" id="KGX90796.1"/>
    </source>
</evidence>
<sequence length="96" mass="11129">MALTQDQIKNQLENVPQWEVSNEKFISRSFKFKQYMDGVQFAYDIGRTAEEMDHHPSIQIEYGEVVVAVTSHDAGGLTERDFKLAQKIDDTFEKMK</sequence>
<reference evidence="5 6" key="1">
    <citation type="submission" date="2013-08" db="EMBL/GenBank/DDBJ databases">
        <authorList>
            <person name="Huang J."/>
            <person name="Wang G."/>
        </authorList>
    </citation>
    <scope>NUCLEOTIDE SEQUENCE [LARGE SCALE GENOMIC DNA]</scope>
    <source>
        <strain evidence="5 6">BH030004</strain>
    </source>
</reference>
<evidence type="ECO:0000256" key="2">
    <source>
        <dbReference type="ARBA" id="ARBA00006472"/>
    </source>
</evidence>
<dbReference type="InterPro" id="IPR036428">
    <property type="entry name" value="PCD_sf"/>
</dbReference>
<evidence type="ECO:0000313" key="6">
    <source>
        <dbReference type="Proteomes" id="UP000030403"/>
    </source>
</evidence>
<dbReference type="eggNOG" id="COG2154">
    <property type="taxonomic scope" value="Bacteria"/>
</dbReference>
<dbReference type="InterPro" id="IPR001533">
    <property type="entry name" value="Pterin_deHydtase"/>
</dbReference>
<dbReference type="HAMAP" id="MF_00434">
    <property type="entry name" value="Pterin_4_alpha"/>
    <property type="match status" value="1"/>
</dbReference>